<accession>A0ABR8AKW4</accession>
<proteinExistence type="predicted"/>
<keyword evidence="2" id="KW-1185">Reference proteome</keyword>
<evidence type="ECO:0000313" key="1">
    <source>
        <dbReference type="EMBL" id="MBD2200658.1"/>
    </source>
</evidence>
<gene>
    <name evidence="1" type="ORF">H6G24_35320</name>
</gene>
<dbReference type="EMBL" id="JACJQH010000102">
    <property type="protein sequence ID" value="MBD2200658.1"/>
    <property type="molecule type" value="Genomic_DNA"/>
</dbReference>
<protein>
    <submittedName>
        <fullName evidence="1">Uncharacterized protein</fullName>
    </submittedName>
</protein>
<evidence type="ECO:0000313" key="2">
    <source>
        <dbReference type="Proteomes" id="UP000658514"/>
    </source>
</evidence>
<sequence>MTACKEGKKPQNTATADVIAWYEWAKSKRIVAAMSGNVVYTPDGEPVDLQQMMRQYPCECS</sequence>
<name>A0ABR8AKW4_9CYAN</name>
<reference evidence="1 2" key="1">
    <citation type="journal article" date="2020" name="ISME J.">
        <title>Comparative genomics reveals insights into cyanobacterial evolution and habitat adaptation.</title>
        <authorList>
            <person name="Chen M.Y."/>
            <person name="Teng W.K."/>
            <person name="Zhao L."/>
            <person name="Hu C.X."/>
            <person name="Zhou Y.K."/>
            <person name="Han B.P."/>
            <person name="Song L.R."/>
            <person name="Shu W.S."/>
        </authorList>
    </citation>
    <scope>NUCLEOTIDE SEQUENCE [LARGE SCALE GENOMIC DNA]</scope>
    <source>
        <strain evidence="1 2">FACHB-288</strain>
    </source>
</reference>
<comment type="caution">
    <text evidence="1">The sequence shown here is derived from an EMBL/GenBank/DDBJ whole genome shotgun (WGS) entry which is preliminary data.</text>
</comment>
<organism evidence="1 2">
    <name type="scientific">Calothrix parietina FACHB-288</name>
    <dbReference type="NCBI Taxonomy" id="2692896"/>
    <lineage>
        <taxon>Bacteria</taxon>
        <taxon>Bacillati</taxon>
        <taxon>Cyanobacteriota</taxon>
        <taxon>Cyanophyceae</taxon>
        <taxon>Nostocales</taxon>
        <taxon>Calotrichaceae</taxon>
        <taxon>Calothrix</taxon>
    </lineage>
</organism>
<dbReference type="Proteomes" id="UP000658514">
    <property type="component" value="Unassembled WGS sequence"/>
</dbReference>